<dbReference type="PROSITE" id="PS50405">
    <property type="entry name" value="GST_CTER"/>
    <property type="match status" value="1"/>
</dbReference>
<dbReference type="GeneID" id="106175274"/>
<organism evidence="5 6">
    <name type="scientific">Lingula anatina</name>
    <name type="common">Brachiopod</name>
    <name type="synonym">Lingula unguis</name>
    <dbReference type="NCBI Taxonomy" id="7574"/>
    <lineage>
        <taxon>Eukaryota</taxon>
        <taxon>Metazoa</taxon>
        <taxon>Spiralia</taxon>
        <taxon>Lophotrochozoa</taxon>
        <taxon>Brachiopoda</taxon>
        <taxon>Linguliformea</taxon>
        <taxon>Lingulata</taxon>
        <taxon>Lingulida</taxon>
        <taxon>Linguloidea</taxon>
        <taxon>Lingulidae</taxon>
        <taxon>Lingula</taxon>
    </lineage>
</organism>
<dbReference type="Gene3D" id="3.40.30.10">
    <property type="entry name" value="Glutaredoxin"/>
    <property type="match status" value="1"/>
</dbReference>
<keyword evidence="2" id="KW-0472">Membrane</keyword>
<dbReference type="GO" id="GO:0005741">
    <property type="term" value="C:mitochondrial outer membrane"/>
    <property type="evidence" value="ECO:0007669"/>
    <property type="project" value="TreeGrafter"/>
</dbReference>
<dbReference type="Proteomes" id="UP000085678">
    <property type="component" value="Unplaced"/>
</dbReference>
<evidence type="ECO:0000313" key="6">
    <source>
        <dbReference type="RefSeq" id="XP_013412640.1"/>
    </source>
</evidence>
<dbReference type="PROSITE" id="PS50404">
    <property type="entry name" value="GST_NTER"/>
    <property type="match status" value="1"/>
</dbReference>
<dbReference type="InParanoid" id="A0A1S3JQK6"/>
<keyword evidence="2" id="KW-1133">Transmembrane helix</keyword>
<keyword evidence="5" id="KW-1185">Reference proteome</keyword>
<dbReference type="Pfam" id="PF00043">
    <property type="entry name" value="GST_C"/>
    <property type="match status" value="1"/>
</dbReference>
<dbReference type="CDD" id="cd00570">
    <property type="entry name" value="GST_N_family"/>
    <property type="match status" value="1"/>
</dbReference>
<keyword evidence="2" id="KW-0812">Transmembrane</keyword>
<dbReference type="OrthoDB" id="249703at2759"/>
<dbReference type="InterPro" id="IPR004046">
    <property type="entry name" value="GST_C"/>
</dbReference>
<dbReference type="GO" id="GO:0006626">
    <property type="term" value="P:protein targeting to mitochondrion"/>
    <property type="evidence" value="ECO:0007669"/>
    <property type="project" value="TreeGrafter"/>
</dbReference>
<dbReference type="PANTHER" id="PTHR44188:SF1">
    <property type="entry name" value="GDAP1, ISOFORM A"/>
    <property type="match status" value="1"/>
</dbReference>
<dbReference type="FunCoup" id="A0A1S3JQK6">
    <property type="interactions" value="358"/>
</dbReference>
<feature type="domain" description="GST C-terminal" evidence="4">
    <location>
        <begin position="153"/>
        <end position="290"/>
    </location>
</feature>
<dbReference type="InterPro" id="IPR036249">
    <property type="entry name" value="Thioredoxin-like_sf"/>
</dbReference>
<evidence type="ECO:0000313" key="5">
    <source>
        <dbReference type="Proteomes" id="UP000085678"/>
    </source>
</evidence>
<dbReference type="InterPro" id="IPR010987">
    <property type="entry name" value="Glutathione-S-Trfase_C-like"/>
</dbReference>
<comment type="similarity">
    <text evidence="1">Belongs to the GST superfamily.</text>
</comment>
<dbReference type="SUPFAM" id="SSF47616">
    <property type="entry name" value="GST C-terminal domain-like"/>
    <property type="match status" value="1"/>
</dbReference>
<gene>
    <name evidence="6" type="primary">LOC106175274</name>
</gene>
<feature type="domain" description="GST N-terminal" evidence="3">
    <location>
        <begin position="4"/>
        <end position="85"/>
    </location>
</feature>
<accession>A0A1S3JQK6</accession>
<proteinExistence type="inferred from homology"/>
<name>A0A1S3JQK6_LINAN</name>
<feature type="transmembrane region" description="Helical" evidence="2">
    <location>
        <begin position="288"/>
        <end position="308"/>
    </location>
</feature>
<dbReference type="Pfam" id="PF13417">
    <property type="entry name" value="GST_N_3"/>
    <property type="match status" value="1"/>
</dbReference>
<evidence type="ECO:0000256" key="2">
    <source>
        <dbReference type="SAM" id="Phobius"/>
    </source>
</evidence>
<dbReference type="RefSeq" id="XP_013412640.1">
    <property type="nucleotide sequence ID" value="XM_013557186.1"/>
</dbReference>
<dbReference type="GO" id="GO:0000266">
    <property type="term" value="P:mitochondrial fission"/>
    <property type="evidence" value="ECO:0007669"/>
    <property type="project" value="TreeGrafter"/>
</dbReference>
<dbReference type="AlphaFoldDB" id="A0A1S3JQK6"/>
<evidence type="ECO:0000259" key="3">
    <source>
        <dbReference type="PROSITE" id="PS50404"/>
    </source>
</evidence>
<dbReference type="SUPFAM" id="SSF52833">
    <property type="entry name" value="Thioredoxin-like"/>
    <property type="match status" value="1"/>
</dbReference>
<dbReference type="InterPro" id="IPR036282">
    <property type="entry name" value="Glutathione-S-Trfase_C_sf"/>
</dbReference>
<protein>
    <submittedName>
        <fullName evidence="6">Ganglioside-induced differentiation-associated protein 1-like</fullName>
    </submittedName>
</protein>
<evidence type="ECO:0000259" key="4">
    <source>
        <dbReference type="PROSITE" id="PS50405"/>
    </source>
</evidence>
<sequence length="327" mass="37460">MADDELTVLYNPGSFYSQKVALYLKERNISFNENIINLAGGETYKPWFLRINPEGQVPVLKHQGKYIPDSKAIIDYLENAYDTSPKLLPPAGSDEREKVQRLSELISSVEIEVITFGMMIFPHYTQEGHITGIIARLGRWRASRMGKYAAGFEKVKAAYPDLREAYSKKAAFLSNFVKRFNDEATVKEALEKAEKVFDAIEDKLRLRDNAGGDWLCGPAMTVADIHLAVLFGRLNFLGLRHRYWENGRRPNTKAYYLRLKKRDTYRSVCEKAFNPITMLLIPMFRAKLPLIIGVSTVVAAVAVGFHIWRRGDLDLEKLCEKLQFWKN</sequence>
<dbReference type="GO" id="GO:0008053">
    <property type="term" value="P:mitochondrial fusion"/>
    <property type="evidence" value="ECO:0007669"/>
    <property type="project" value="TreeGrafter"/>
</dbReference>
<dbReference type="InterPro" id="IPR040079">
    <property type="entry name" value="Glutathione_S-Trfase"/>
</dbReference>
<dbReference type="InterPro" id="IPR004045">
    <property type="entry name" value="Glutathione_S-Trfase_N"/>
</dbReference>
<dbReference type="Gene3D" id="1.20.1050.10">
    <property type="match status" value="1"/>
</dbReference>
<dbReference type="SFLD" id="SFLDS00019">
    <property type="entry name" value="Glutathione_Transferase_(cytos"/>
    <property type="match status" value="1"/>
</dbReference>
<reference evidence="6" key="1">
    <citation type="submission" date="2025-08" db="UniProtKB">
        <authorList>
            <consortium name="RefSeq"/>
        </authorList>
    </citation>
    <scope>IDENTIFICATION</scope>
    <source>
        <tissue evidence="6">Gonads</tissue>
    </source>
</reference>
<dbReference type="PANTHER" id="PTHR44188">
    <property type="entry name" value="GDAP1, ISOFORM A"/>
    <property type="match status" value="1"/>
</dbReference>
<dbReference type="KEGG" id="lak:106175274"/>
<dbReference type="STRING" id="7574.A0A1S3JQK6"/>
<evidence type="ECO:0000256" key="1">
    <source>
        <dbReference type="ARBA" id="ARBA00007409"/>
    </source>
</evidence>